<dbReference type="Gene3D" id="3.10.310.10">
    <property type="entry name" value="Diaminopimelate Epimerase, Chain A, domain 1"/>
    <property type="match status" value="2"/>
</dbReference>
<proteinExistence type="inferred from homology"/>
<dbReference type="GO" id="GO:0016853">
    <property type="term" value="F:isomerase activity"/>
    <property type="evidence" value="ECO:0007669"/>
    <property type="project" value="UniProtKB-KW"/>
</dbReference>
<accession>A0A432XCL2</accession>
<name>A0A432XCL2_9GAMM</name>
<reference evidence="4" key="1">
    <citation type="journal article" date="2018" name="Front. Microbiol.">
        <title>Genome-Based Analysis Reveals the Taxonomy and Diversity of the Family Idiomarinaceae.</title>
        <authorList>
            <person name="Liu Y."/>
            <person name="Lai Q."/>
            <person name="Shao Z."/>
        </authorList>
    </citation>
    <scope>NUCLEOTIDE SEQUENCE [LARGE SCALE GENOMIC DNA]</scope>
    <source>
        <strain evidence="4">908033</strain>
    </source>
</reference>
<dbReference type="SUPFAM" id="SSF54506">
    <property type="entry name" value="Diaminopimelate epimerase-like"/>
    <property type="match status" value="2"/>
</dbReference>
<dbReference type="Pfam" id="PF04303">
    <property type="entry name" value="PrpF"/>
    <property type="match status" value="1"/>
</dbReference>
<dbReference type="STRING" id="519452.SAMN04488139_2410"/>
<dbReference type="RefSeq" id="WP_092841810.1">
    <property type="nucleotide sequence ID" value="NZ_FPCF01000008.1"/>
</dbReference>
<gene>
    <name evidence="3" type="primary">prpF</name>
    <name evidence="3" type="ORF">CWE24_11300</name>
</gene>
<keyword evidence="2 3" id="KW-0413">Isomerase</keyword>
<comment type="caution">
    <text evidence="3">The sequence shown here is derived from an EMBL/GenBank/DDBJ whole genome shotgun (WGS) entry which is preliminary data.</text>
</comment>
<evidence type="ECO:0000256" key="2">
    <source>
        <dbReference type="ARBA" id="ARBA00023235"/>
    </source>
</evidence>
<keyword evidence="4" id="KW-1185">Reference proteome</keyword>
<dbReference type="OrthoDB" id="9779763at2"/>
<evidence type="ECO:0000256" key="1">
    <source>
        <dbReference type="ARBA" id="ARBA00007673"/>
    </source>
</evidence>
<dbReference type="Proteomes" id="UP000286985">
    <property type="component" value="Unassembled WGS sequence"/>
</dbReference>
<dbReference type="NCBIfam" id="TIGR02334">
    <property type="entry name" value="prpF"/>
    <property type="match status" value="1"/>
</dbReference>
<dbReference type="EMBL" id="PIPU01000007">
    <property type="protein sequence ID" value="RUO46489.1"/>
    <property type="molecule type" value="Genomic_DNA"/>
</dbReference>
<evidence type="ECO:0000313" key="4">
    <source>
        <dbReference type="Proteomes" id="UP000286985"/>
    </source>
</evidence>
<dbReference type="GO" id="GO:0019629">
    <property type="term" value="P:propionate catabolic process, 2-methylcitrate cycle"/>
    <property type="evidence" value="ECO:0007669"/>
    <property type="project" value="InterPro"/>
</dbReference>
<protein>
    <submittedName>
        <fullName evidence="3">2-methylaconitate cis-trans isomerase PrpF</fullName>
    </submittedName>
</protein>
<dbReference type="InterPro" id="IPR012709">
    <property type="entry name" value="PrpF"/>
</dbReference>
<dbReference type="PANTHER" id="PTHR43709">
    <property type="entry name" value="ACONITATE ISOMERASE-RELATED"/>
    <property type="match status" value="1"/>
</dbReference>
<comment type="similarity">
    <text evidence="1">Belongs to the PrpF family.</text>
</comment>
<dbReference type="FunFam" id="3.10.310.10:FF:000018">
    <property type="entry name" value="2-methylaconitate cis-trans isomerase"/>
    <property type="match status" value="1"/>
</dbReference>
<dbReference type="AlphaFoldDB" id="A0A432XCL2"/>
<sequence length="394" mass="41165">MAFPPQLKIAATYMRGGTSKGVFFKLDDLPAAAQTPGPARDKLLLRVIGSPDPYAKHTDGMGGATSSTSKTVILSRSSRPDHDVDYLFGQVSIDKPFIDWSGNCGNLTAAVGSFAISNGLVDSSRIPDNGTCVVRIWQANIQKTIVAHVPITNGEVQETGDFELDGVTFPAAEVQVEFMDPAADDDGDGGSMFPTGNVVDEFEVPGLGKLQATFINAGIPTIFVNAADIGYTGTELQGAINENADALLMFENLRAHGAVKMGLIASVDEAAARQHTPKIAFVAPPADYVSSSGKAISAGDIDVLVRAMSMGKLHHAMMGTAAVAIATAAAVPGTLVNLAAGGGDRNQVVFGHPSGTLRVGAEAKQVNGEWTVTKAIMSRSARVLMEGWVRVPQD</sequence>
<dbReference type="InterPro" id="IPR007400">
    <property type="entry name" value="PrpF-like"/>
</dbReference>
<dbReference type="PANTHER" id="PTHR43709:SF2">
    <property type="entry name" value="DUF453 DOMAIN PROTEIN (AFU_ORTHOLOGUE AFUA_6G00360)"/>
    <property type="match status" value="1"/>
</dbReference>
<organism evidence="3 4">
    <name type="scientific">Pseudidiomarina donghaiensis</name>
    <dbReference type="NCBI Taxonomy" id="519452"/>
    <lineage>
        <taxon>Bacteria</taxon>
        <taxon>Pseudomonadati</taxon>
        <taxon>Pseudomonadota</taxon>
        <taxon>Gammaproteobacteria</taxon>
        <taxon>Alteromonadales</taxon>
        <taxon>Idiomarinaceae</taxon>
        <taxon>Pseudidiomarina</taxon>
    </lineage>
</organism>
<evidence type="ECO:0000313" key="3">
    <source>
        <dbReference type="EMBL" id="RUO46489.1"/>
    </source>
</evidence>